<protein>
    <submittedName>
        <fullName evidence="1">Uncharacterized protein</fullName>
    </submittedName>
</protein>
<dbReference type="EMBL" id="VSRR010005160">
    <property type="protein sequence ID" value="MPC41715.1"/>
    <property type="molecule type" value="Genomic_DNA"/>
</dbReference>
<accession>A0A5B7F808</accession>
<dbReference type="AlphaFoldDB" id="A0A5B7F808"/>
<reference evidence="1 2" key="1">
    <citation type="submission" date="2019-05" db="EMBL/GenBank/DDBJ databases">
        <title>Another draft genome of Portunus trituberculatus and its Hox gene families provides insights of decapod evolution.</title>
        <authorList>
            <person name="Jeong J.-H."/>
            <person name="Song I."/>
            <person name="Kim S."/>
            <person name="Choi T."/>
            <person name="Kim D."/>
            <person name="Ryu S."/>
            <person name="Kim W."/>
        </authorList>
    </citation>
    <scope>NUCLEOTIDE SEQUENCE [LARGE SCALE GENOMIC DNA]</scope>
    <source>
        <tissue evidence="1">Muscle</tissue>
    </source>
</reference>
<keyword evidence="2" id="KW-1185">Reference proteome</keyword>
<sequence length="69" mass="8117">MTSVFPKRPGSQGCRPSRSFANTFIVLSRYVRLREQERARVCGSEDERFCLTCTKIWKPPATNYPRYDR</sequence>
<comment type="caution">
    <text evidence="1">The sequence shown here is derived from an EMBL/GenBank/DDBJ whole genome shotgun (WGS) entry which is preliminary data.</text>
</comment>
<dbReference type="Proteomes" id="UP000324222">
    <property type="component" value="Unassembled WGS sequence"/>
</dbReference>
<evidence type="ECO:0000313" key="1">
    <source>
        <dbReference type="EMBL" id="MPC41715.1"/>
    </source>
</evidence>
<gene>
    <name evidence="1" type="ORF">E2C01_035316</name>
</gene>
<organism evidence="1 2">
    <name type="scientific">Portunus trituberculatus</name>
    <name type="common">Swimming crab</name>
    <name type="synonym">Neptunus trituberculatus</name>
    <dbReference type="NCBI Taxonomy" id="210409"/>
    <lineage>
        <taxon>Eukaryota</taxon>
        <taxon>Metazoa</taxon>
        <taxon>Ecdysozoa</taxon>
        <taxon>Arthropoda</taxon>
        <taxon>Crustacea</taxon>
        <taxon>Multicrustacea</taxon>
        <taxon>Malacostraca</taxon>
        <taxon>Eumalacostraca</taxon>
        <taxon>Eucarida</taxon>
        <taxon>Decapoda</taxon>
        <taxon>Pleocyemata</taxon>
        <taxon>Brachyura</taxon>
        <taxon>Eubrachyura</taxon>
        <taxon>Portunoidea</taxon>
        <taxon>Portunidae</taxon>
        <taxon>Portuninae</taxon>
        <taxon>Portunus</taxon>
    </lineage>
</organism>
<evidence type="ECO:0000313" key="2">
    <source>
        <dbReference type="Proteomes" id="UP000324222"/>
    </source>
</evidence>
<name>A0A5B7F808_PORTR</name>
<proteinExistence type="predicted"/>